<protein>
    <submittedName>
        <fullName evidence="1">Uncharacterized protein</fullName>
    </submittedName>
</protein>
<name>A0ABQ8SL14_PERAM</name>
<organism evidence="1 2">
    <name type="scientific">Periplaneta americana</name>
    <name type="common">American cockroach</name>
    <name type="synonym">Blatta americana</name>
    <dbReference type="NCBI Taxonomy" id="6978"/>
    <lineage>
        <taxon>Eukaryota</taxon>
        <taxon>Metazoa</taxon>
        <taxon>Ecdysozoa</taxon>
        <taxon>Arthropoda</taxon>
        <taxon>Hexapoda</taxon>
        <taxon>Insecta</taxon>
        <taxon>Pterygota</taxon>
        <taxon>Neoptera</taxon>
        <taxon>Polyneoptera</taxon>
        <taxon>Dictyoptera</taxon>
        <taxon>Blattodea</taxon>
        <taxon>Blattoidea</taxon>
        <taxon>Blattidae</taxon>
        <taxon>Blattinae</taxon>
        <taxon>Periplaneta</taxon>
    </lineage>
</organism>
<proteinExistence type="predicted"/>
<evidence type="ECO:0000313" key="2">
    <source>
        <dbReference type="Proteomes" id="UP001148838"/>
    </source>
</evidence>
<evidence type="ECO:0000313" key="1">
    <source>
        <dbReference type="EMBL" id="KAJ4434844.1"/>
    </source>
</evidence>
<comment type="caution">
    <text evidence="1">The sequence shown here is derived from an EMBL/GenBank/DDBJ whole genome shotgun (WGS) entry which is preliminary data.</text>
</comment>
<keyword evidence="2" id="KW-1185">Reference proteome</keyword>
<gene>
    <name evidence="1" type="ORF">ANN_23415</name>
</gene>
<sequence>MSPGSSTDSYPAFASYWVEGKPSNMSRPGIEPVSPGFTARRARRYSTGPQGTELEDHRWSADHSLRNTALDHWITVASAEDLVVNVVAVAHELKEIRGMFAIGQAFNDYEMQRLYRMSITH</sequence>
<accession>A0ABQ8SL14</accession>
<reference evidence="1 2" key="1">
    <citation type="journal article" date="2022" name="Allergy">
        <title>Genome assembly and annotation of Periplaneta americana reveal a comprehensive cockroach allergen profile.</title>
        <authorList>
            <person name="Wang L."/>
            <person name="Xiong Q."/>
            <person name="Saelim N."/>
            <person name="Wang L."/>
            <person name="Nong W."/>
            <person name="Wan A.T."/>
            <person name="Shi M."/>
            <person name="Liu X."/>
            <person name="Cao Q."/>
            <person name="Hui J.H.L."/>
            <person name="Sookrung N."/>
            <person name="Leung T.F."/>
            <person name="Tungtrongchitr A."/>
            <person name="Tsui S.K.W."/>
        </authorList>
    </citation>
    <scope>NUCLEOTIDE SEQUENCE [LARGE SCALE GENOMIC DNA]</scope>
    <source>
        <strain evidence="1">PWHHKU_190912</strain>
    </source>
</reference>
<dbReference type="Proteomes" id="UP001148838">
    <property type="component" value="Unassembled WGS sequence"/>
</dbReference>
<dbReference type="EMBL" id="JAJSOF020000025">
    <property type="protein sequence ID" value="KAJ4434844.1"/>
    <property type="molecule type" value="Genomic_DNA"/>
</dbReference>